<accession>A0A4Y7TN95</accession>
<keyword evidence="1" id="KW-0694">RNA-binding</keyword>
<keyword evidence="1" id="KW-0548">Nucleotidyltransferase</keyword>
<comment type="catalytic activity">
    <reaction evidence="1">
        <text>RNA(n) + a ribonucleoside 5'-triphosphate = RNA(n+1) + diphosphate</text>
        <dbReference type="Rhea" id="RHEA:21248"/>
        <dbReference type="Rhea" id="RHEA-COMP:14527"/>
        <dbReference type="Rhea" id="RHEA-COMP:17342"/>
        <dbReference type="ChEBI" id="CHEBI:33019"/>
        <dbReference type="ChEBI" id="CHEBI:61557"/>
        <dbReference type="ChEBI" id="CHEBI:140395"/>
        <dbReference type="EC" id="2.7.7.48"/>
    </reaction>
</comment>
<evidence type="ECO:0000259" key="3">
    <source>
        <dbReference type="Pfam" id="PF05183"/>
    </source>
</evidence>
<keyword evidence="1" id="KW-0808">Transferase</keyword>
<dbReference type="PANTHER" id="PTHR23079:SF14">
    <property type="entry name" value="RNA-DEPENDENT RNA POLYMERASE"/>
    <property type="match status" value="1"/>
</dbReference>
<dbReference type="PANTHER" id="PTHR23079">
    <property type="entry name" value="RNA-DEPENDENT RNA POLYMERASE"/>
    <property type="match status" value="1"/>
</dbReference>
<feature type="region of interest" description="Disordered" evidence="2">
    <location>
        <begin position="625"/>
        <end position="659"/>
    </location>
</feature>
<feature type="region of interest" description="Disordered" evidence="2">
    <location>
        <begin position="1055"/>
        <end position="1092"/>
    </location>
</feature>
<dbReference type="GO" id="GO:0003968">
    <property type="term" value="F:RNA-directed RNA polymerase activity"/>
    <property type="evidence" value="ECO:0007669"/>
    <property type="project" value="UniProtKB-KW"/>
</dbReference>
<dbReference type="OrthoDB" id="10055769at2759"/>
<evidence type="ECO:0000313" key="4">
    <source>
        <dbReference type="EMBL" id="TEB35665.1"/>
    </source>
</evidence>
<keyword evidence="1" id="KW-0696">RNA-directed RNA polymerase</keyword>
<dbReference type="EMBL" id="QPFP01000007">
    <property type="protein sequence ID" value="TEB35665.1"/>
    <property type="molecule type" value="Genomic_DNA"/>
</dbReference>
<feature type="region of interest" description="Disordered" evidence="2">
    <location>
        <begin position="125"/>
        <end position="157"/>
    </location>
</feature>
<dbReference type="EC" id="2.7.7.48" evidence="1"/>
<dbReference type="InterPro" id="IPR057596">
    <property type="entry name" value="RDRP_core"/>
</dbReference>
<evidence type="ECO:0000256" key="1">
    <source>
        <dbReference type="RuleBase" id="RU363098"/>
    </source>
</evidence>
<dbReference type="GO" id="GO:0030422">
    <property type="term" value="P:siRNA processing"/>
    <property type="evidence" value="ECO:0007669"/>
    <property type="project" value="TreeGrafter"/>
</dbReference>
<reference evidence="4 5" key="1">
    <citation type="journal article" date="2019" name="Nat. Ecol. Evol.">
        <title>Megaphylogeny resolves global patterns of mushroom evolution.</title>
        <authorList>
            <person name="Varga T."/>
            <person name="Krizsan K."/>
            <person name="Foldi C."/>
            <person name="Dima B."/>
            <person name="Sanchez-Garcia M."/>
            <person name="Sanchez-Ramirez S."/>
            <person name="Szollosi G.J."/>
            <person name="Szarkandi J.G."/>
            <person name="Papp V."/>
            <person name="Albert L."/>
            <person name="Andreopoulos W."/>
            <person name="Angelini C."/>
            <person name="Antonin V."/>
            <person name="Barry K.W."/>
            <person name="Bougher N.L."/>
            <person name="Buchanan P."/>
            <person name="Buyck B."/>
            <person name="Bense V."/>
            <person name="Catcheside P."/>
            <person name="Chovatia M."/>
            <person name="Cooper J."/>
            <person name="Damon W."/>
            <person name="Desjardin D."/>
            <person name="Finy P."/>
            <person name="Geml J."/>
            <person name="Haridas S."/>
            <person name="Hughes K."/>
            <person name="Justo A."/>
            <person name="Karasinski D."/>
            <person name="Kautmanova I."/>
            <person name="Kiss B."/>
            <person name="Kocsube S."/>
            <person name="Kotiranta H."/>
            <person name="LaButti K.M."/>
            <person name="Lechner B.E."/>
            <person name="Liimatainen K."/>
            <person name="Lipzen A."/>
            <person name="Lukacs Z."/>
            <person name="Mihaltcheva S."/>
            <person name="Morgado L.N."/>
            <person name="Niskanen T."/>
            <person name="Noordeloos M.E."/>
            <person name="Ohm R.A."/>
            <person name="Ortiz-Santana B."/>
            <person name="Ovrebo C."/>
            <person name="Racz N."/>
            <person name="Riley R."/>
            <person name="Savchenko A."/>
            <person name="Shiryaev A."/>
            <person name="Soop K."/>
            <person name="Spirin V."/>
            <person name="Szebenyi C."/>
            <person name="Tomsovsky M."/>
            <person name="Tulloss R.E."/>
            <person name="Uehling J."/>
            <person name="Grigoriev I.V."/>
            <person name="Vagvolgyi C."/>
            <person name="Papp T."/>
            <person name="Martin F.M."/>
            <person name="Miettinen O."/>
            <person name="Hibbett D.S."/>
            <person name="Nagy L.G."/>
        </authorList>
    </citation>
    <scope>NUCLEOTIDE SEQUENCE [LARGE SCALE GENOMIC DNA]</scope>
    <source>
        <strain evidence="4 5">FP101781</strain>
    </source>
</reference>
<dbReference type="Pfam" id="PF05183">
    <property type="entry name" value="RdRP"/>
    <property type="match status" value="1"/>
</dbReference>
<evidence type="ECO:0000256" key="2">
    <source>
        <dbReference type="SAM" id="MobiDB-lite"/>
    </source>
</evidence>
<feature type="compositionally biased region" description="Basic and acidic residues" evidence="2">
    <location>
        <begin position="1055"/>
        <end position="1067"/>
    </location>
</feature>
<feature type="domain" description="RDRP core" evidence="3">
    <location>
        <begin position="329"/>
        <end position="960"/>
    </location>
</feature>
<protein>
    <recommendedName>
        <fullName evidence="1">RNA-dependent RNA polymerase</fullName>
        <ecNumber evidence="1">2.7.7.48</ecNumber>
    </recommendedName>
</protein>
<dbReference type="Proteomes" id="UP000298030">
    <property type="component" value="Unassembled WGS sequence"/>
</dbReference>
<dbReference type="STRING" id="71717.A0A4Y7TN95"/>
<evidence type="ECO:0000313" key="5">
    <source>
        <dbReference type="Proteomes" id="UP000298030"/>
    </source>
</evidence>
<name>A0A4Y7TN95_COPMI</name>
<proteinExistence type="inferred from homology"/>
<feature type="compositionally biased region" description="Acidic residues" evidence="2">
    <location>
        <begin position="641"/>
        <end position="652"/>
    </location>
</feature>
<dbReference type="AlphaFoldDB" id="A0A4Y7TN95"/>
<dbReference type="GO" id="GO:0003723">
    <property type="term" value="F:RNA binding"/>
    <property type="evidence" value="ECO:0007669"/>
    <property type="project" value="UniProtKB-KW"/>
</dbReference>
<comment type="similarity">
    <text evidence="1">Belongs to the RdRP family.</text>
</comment>
<dbReference type="InterPro" id="IPR007855">
    <property type="entry name" value="RDRP"/>
</dbReference>
<organism evidence="4 5">
    <name type="scientific">Coprinellus micaceus</name>
    <name type="common">Glistening ink-cap mushroom</name>
    <name type="synonym">Coprinus micaceus</name>
    <dbReference type="NCBI Taxonomy" id="71717"/>
    <lineage>
        <taxon>Eukaryota</taxon>
        <taxon>Fungi</taxon>
        <taxon>Dikarya</taxon>
        <taxon>Basidiomycota</taxon>
        <taxon>Agaricomycotina</taxon>
        <taxon>Agaricomycetes</taxon>
        <taxon>Agaricomycetidae</taxon>
        <taxon>Agaricales</taxon>
        <taxon>Agaricineae</taxon>
        <taxon>Psathyrellaceae</taxon>
        <taxon>Coprinellus</taxon>
    </lineage>
</organism>
<comment type="caution">
    <text evidence="4">The sequence shown here is derived from an EMBL/GenBank/DDBJ whole genome shotgun (WGS) entry which is preliminary data.</text>
</comment>
<keyword evidence="5" id="KW-1185">Reference proteome</keyword>
<gene>
    <name evidence="4" type="ORF">FA13DRAFT_1659854</name>
</gene>
<sequence length="1196" mass="133697">MAEASKEQEGESVDDFSDLHNLSMSQVFGSFSQPLSQSASQTSSFFGDDDGITALIANIPDTDCAGTSHLTSGNVEPLPSTQTSTATEGSCVTIAASQTSLGTGTKSTVVSRSLSNLGSSISLGKRKASDRLGSEPSSPKRKHPCLPTLREPLQNADPPFKSRSLGLADLNTPVVVSPPIIMATLIAKLAYDVQYELARLVSHGSIQYSNLSMRILTDGLPAISTDRSTNATLASRILRLVLSEGTGNTDTFLETTDSDDRFGPSLEKELRARDVSQELSKEEAALADDPCGAMGYAENGQPADWYGGQVQLRGVVHTSQLDPSGFELKLERPTLGPSCQLTRRFGSKHFIRLRLTKQAKKESGKAYEWLRKPFVICGSVYRAFYSKEDNTFLVKTNETWSGKIISPRLPTEGGAMSFLEFINWFNSLEKNKTQPMAKWASRFSLGLSTSAPGFRLDREQIEFKDDIVNETNANMTDGAGTLNRTLVRYLRHYYDWKERPSAFQVRVYGSKGLLVEEASDYSEKPKICLTHSQRKIIYPDSGNDPSHVAIDILRASHLKTPCRLSTEIIVNLAENGVSKKAFITLLQDSLKETVEPFFDWESEGALPRMWQNLQRRGGVIASRRARQQPGMARLKGWSERDTEENEVDDGEQDGLQSEPRSTAWWPDVISGCPSGLEETCMFLLDAGFTPKNCWVLRDKLKKIVQIYVSRETRAYRVEVPKSATGFIVPDWTGTLEEGEVFLKSSERNFELSDGTLTDVLVGDVLLARHPCKLPTDVRKWKAVDKPGLHSLVDVIVLSTKGKRRAADWLAGGDYDGDKAMIIWQEALVSEFNNAPDCYADEPPEISDCFEREIEQVSSFLERTRSLSYVEQIHEMQHYLLGAIRIRSVVGQYSNCHEVATYSRGYDDPETRRLAFMFCLTLDGAKSGMTVKPSVFKQDNEKYGTRSPAWKEWKEMKDLEDAHTRAGSNNMPHPKRKSGAGTFIMDSLKHEAETQATYWGKQIDSIFNAVIDEEDPVLVAPYHEIVKKTKGPGGDFYQADLELIKAHVIKEYDENMDRTKKEHDERNAARATGQHSPRKSPSKPKQAAFTDRPIEERQDILRAASRRFAQSPDPSTLHMTRDQAERVKASFAYLYDCHYKKGGVRDGSSKIVRCSRFPFNVAFRTLCDIKARSLGNHKTICSDFYEHVVVKYPKNQP</sequence>
<dbReference type="GO" id="GO:0031380">
    <property type="term" value="C:nuclear RNA-directed RNA polymerase complex"/>
    <property type="evidence" value="ECO:0007669"/>
    <property type="project" value="TreeGrafter"/>
</dbReference>